<organism evidence="2">
    <name type="scientific">marine sediment metagenome</name>
    <dbReference type="NCBI Taxonomy" id="412755"/>
    <lineage>
        <taxon>unclassified sequences</taxon>
        <taxon>metagenomes</taxon>
        <taxon>ecological metagenomes</taxon>
    </lineage>
</organism>
<accession>X1NAT8</accession>
<dbReference type="SUPFAM" id="SSF52540">
    <property type="entry name" value="P-loop containing nucleoside triphosphate hydrolases"/>
    <property type="match status" value="1"/>
</dbReference>
<protein>
    <recommendedName>
        <fullName evidence="1">ABC transporter domain-containing protein</fullName>
    </recommendedName>
</protein>
<dbReference type="InterPro" id="IPR003439">
    <property type="entry name" value="ABC_transporter-like_ATP-bd"/>
</dbReference>
<name>X1NAT8_9ZZZZ</name>
<dbReference type="GO" id="GO:0016887">
    <property type="term" value="F:ATP hydrolysis activity"/>
    <property type="evidence" value="ECO:0007669"/>
    <property type="project" value="InterPro"/>
</dbReference>
<dbReference type="PANTHER" id="PTHR43394:SF1">
    <property type="entry name" value="ATP-BINDING CASSETTE SUB-FAMILY B MEMBER 10, MITOCHONDRIAL"/>
    <property type="match status" value="1"/>
</dbReference>
<sequence length="131" mass="14216">TVIANLKWMVPDATKGQVEAAAKAAYAHEFITQMPKGYDSVIGDRGVKLSGGQRQRLALARMILQNPEIIILDEPTSALDAESESKVQEAITGFIKGKTVVVISHRASLLTDIQRVYLIQDGAITVVDRKG</sequence>
<dbReference type="InterPro" id="IPR039421">
    <property type="entry name" value="Type_1_exporter"/>
</dbReference>
<feature type="domain" description="ABC transporter" evidence="1">
    <location>
        <begin position="22"/>
        <end position="77"/>
    </location>
</feature>
<feature type="non-terminal residue" evidence="2">
    <location>
        <position position="1"/>
    </location>
</feature>
<dbReference type="Gene3D" id="3.40.50.300">
    <property type="entry name" value="P-loop containing nucleotide triphosphate hydrolases"/>
    <property type="match status" value="1"/>
</dbReference>
<dbReference type="AlphaFoldDB" id="X1NAT8"/>
<evidence type="ECO:0000259" key="1">
    <source>
        <dbReference type="Pfam" id="PF00005"/>
    </source>
</evidence>
<dbReference type="GO" id="GO:0005524">
    <property type="term" value="F:ATP binding"/>
    <property type="evidence" value="ECO:0007669"/>
    <property type="project" value="InterPro"/>
</dbReference>
<dbReference type="GO" id="GO:0015421">
    <property type="term" value="F:ABC-type oligopeptide transporter activity"/>
    <property type="evidence" value="ECO:0007669"/>
    <property type="project" value="TreeGrafter"/>
</dbReference>
<dbReference type="Pfam" id="PF00005">
    <property type="entry name" value="ABC_tran"/>
    <property type="match status" value="1"/>
</dbReference>
<proteinExistence type="predicted"/>
<gene>
    <name evidence="2" type="ORF">S06H3_42740</name>
</gene>
<dbReference type="EMBL" id="BARV01026455">
    <property type="protein sequence ID" value="GAI41127.1"/>
    <property type="molecule type" value="Genomic_DNA"/>
</dbReference>
<dbReference type="InterPro" id="IPR027417">
    <property type="entry name" value="P-loop_NTPase"/>
</dbReference>
<dbReference type="GO" id="GO:0005743">
    <property type="term" value="C:mitochondrial inner membrane"/>
    <property type="evidence" value="ECO:0007669"/>
    <property type="project" value="TreeGrafter"/>
</dbReference>
<dbReference type="PANTHER" id="PTHR43394">
    <property type="entry name" value="ATP-DEPENDENT PERMEASE MDL1, MITOCHONDRIAL"/>
    <property type="match status" value="1"/>
</dbReference>
<evidence type="ECO:0000313" key="2">
    <source>
        <dbReference type="EMBL" id="GAI41127.1"/>
    </source>
</evidence>
<dbReference type="GO" id="GO:0090374">
    <property type="term" value="P:oligopeptide export from mitochondrion"/>
    <property type="evidence" value="ECO:0007669"/>
    <property type="project" value="TreeGrafter"/>
</dbReference>
<reference evidence="2" key="1">
    <citation type="journal article" date="2014" name="Front. Microbiol.">
        <title>High frequency of phylogenetically diverse reductive dehalogenase-homologous genes in deep subseafloor sedimentary metagenomes.</title>
        <authorList>
            <person name="Kawai M."/>
            <person name="Futagami T."/>
            <person name="Toyoda A."/>
            <person name="Takaki Y."/>
            <person name="Nishi S."/>
            <person name="Hori S."/>
            <person name="Arai W."/>
            <person name="Tsubouchi T."/>
            <person name="Morono Y."/>
            <person name="Uchiyama I."/>
            <person name="Ito T."/>
            <person name="Fujiyama A."/>
            <person name="Inagaki F."/>
            <person name="Takami H."/>
        </authorList>
    </citation>
    <scope>NUCLEOTIDE SEQUENCE</scope>
    <source>
        <strain evidence="2">Expedition CK06-06</strain>
    </source>
</reference>
<comment type="caution">
    <text evidence="2">The sequence shown here is derived from an EMBL/GenBank/DDBJ whole genome shotgun (WGS) entry which is preliminary data.</text>
</comment>